<evidence type="ECO:0000313" key="1">
    <source>
        <dbReference type="EMBL" id="MBB3039801.1"/>
    </source>
</evidence>
<reference evidence="1 2" key="1">
    <citation type="submission" date="2020-08" db="EMBL/GenBank/DDBJ databases">
        <title>Sequencing the genomes of 1000 actinobacteria strains.</title>
        <authorList>
            <person name="Klenk H.-P."/>
        </authorList>
    </citation>
    <scope>NUCLEOTIDE SEQUENCE [LARGE SCALE GENOMIC DNA]</scope>
    <source>
        <strain evidence="1 2">DSM 45258</strain>
    </source>
</reference>
<organism evidence="1 2">
    <name type="scientific">Hoyosella altamirensis</name>
    <dbReference type="NCBI Taxonomy" id="616997"/>
    <lineage>
        <taxon>Bacteria</taxon>
        <taxon>Bacillati</taxon>
        <taxon>Actinomycetota</taxon>
        <taxon>Actinomycetes</taxon>
        <taxon>Mycobacteriales</taxon>
        <taxon>Hoyosellaceae</taxon>
        <taxon>Hoyosella</taxon>
    </lineage>
</organism>
<dbReference type="Proteomes" id="UP000567922">
    <property type="component" value="Unassembled WGS sequence"/>
</dbReference>
<keyword evidence="2" id="KW-1185">Reference proteome</keyword>
<proteinExistence type="predicted"/>
<gene>
    <name evidence="1" type="ORF">FHU29_004289</name>
</gene>
<dbReference type="AlphaFoldDB" id="A0A839RVJ9"/>
<comment type="caution">
    <text evidence="1">The sequence shown here is derived from an EMBL/GenBank/DDBJ whole genome shotgun (WGS) entry which is preliminary data.</text>
</comment>
<accession>A0A839RVJ9</accession>
<name>A0A839RVJ9_9ACTN</name>
<protein>
    <recommendedName>
        <fullName evidence="3">Histidinol dehydrogenase</fullName>
    </recommendedName>
</protein>
<evidence type="ECO:0008006" key="3">
    <source>
        <dbReference type="Google" id="ProtNLM"/>
    </source>
</evidence>
<sequence>MHLSISKEALRYGAAHVADEVIRQCREAALEGAVAIREHCEQAGVSQQTLAELSVPTAAELATAREAAEARRAFAPTLEKWGFTR</sequence>
<evidence type="ECO:0000313" key="2">
    <source>
        <dbReference type="Proteomes" id="UP000567922"/>
    </source>
</evidence>
<dbReference type="EMBL" id="JACHWS010000004">
    <property type="protein sequence ID" value="MBB3039801.1"/>
    <property type="molecule type" value="Genomic_DNA"/>
</dbReference>